<feature type="region of interest" description="Disordered" evidence="1">
    <location>
        <begin position="188"/>
        <end position="303"/>
    </location>
</feature>
<feature type="compositionally biased region" description="Polar residues" evidence="1">
    <location>
        <begin position="112"/>
        <end position="123"/>
    </location>
</feature>
<feature type="region of interest" description="Disordered" evidence="1">
    <location>
        <begin position="89"/>
        <end position="123"/>
    </location>
</feature>
<sequence length="324" mass="35580">MGNSSLVRSSIDIGIKGKINNTPSFKSSSGTTLIESNHNSSNANIGGGSSDLKLYQKLNDEEFEKVAQVLRKSLMDGIVTLPGDLTRSDYRPMEASSSPPNHFITTSSTSSIDQSKTRNNSLNVHSFRSSTRNTRLKDIKGTFFSESILIKSSNNSQFNNSSSSHSKIVSLQHDQHDDEMDAMKRFKLPPISPAHPFSERDNNNNNNQTAITSFESLIDETHHGGGGNSQPSQFEFDNNINHTISTPVGSSTSSESSLDQHHHVNTSIELQQDKTNLSTPNQDSAIKSQSESTTNNSTLTHQSSNEELEVFICPSHDAHHLHNQ</sequence>
<dbReference type="AlphaFoldDB" id="D2UZ75"/>
<name>D2UZ75_NAEGR</name>
<feature type="compositionally biased region" description="Low complexity" evidence="1">
    <location>
        <begin position="154"/>
        <end position="166"/>
    </location>
</feature>
<feature type="compositionally biased region" description="Low complexity" evidence="1">
    <location>
        <begin position="243"/>
        <end position="257"/>
    </location>
</feature>
<evidence type="ECO:0000313" key="2">
    <source>
        <dbReference type="EMBL" id="EFC49895.1"/>
    </source>
</evidence>
<gene>
    <name evidence="2" type="ORF">NAEGRDRAFT_45408</name>
</gene>
<evidence type="ECO:0000256" key="1">
    <source>
        <dbReference type="SAM" id="MobiDB-lite"/>
    </source>
</evidence>
<feature type="compositionally biased region" description="Polar residues" evidence="1">
    <location>
        <begin position="229"/>
        <end position="242"/>
    </location>
</feature>
<protein>
    <submittedName>
        <fullName evidence="2">Uncharacterized protein</fullName>
    </submittedName>
</protein>
<accession>D2UZ75</accession>
<reference evidence="2 3" key="1">
    <citation type="journal article" date="2010" name="Cell">
        <title>The genome of Naegleria gruberi illuminates early eukaryotic versatility.</title>
        <authorList>
            <person name="Fritz-Laylin L.K."/>
            <person name="Prochnik S.E."/>
            <person name="Ginger M.L."/>
            <person name="Dacks J.B."/>
            <person name="Carpenter M.L."/>
            <person name="Field M.C."/>
            <person name="Kuo A."/>
            <person name="Paredez A."/>
            <person name="Chapman J."/>
            <person name="Pham J."/>
            <person name="Shu S."/>
            <person name="Neupane R."/>
            <person name="Cipriano M."/>
            <person name="Mancuso J."/>
            <person name="Tu H."/>
            <person name="Salamov A."/>
            <person name="Lindquist E."/>
            <person name="Shapiro H."/>
            <person name="Lucas S."/>
            <person name="Grigoriev I.V."/>
            <person name="Cande W.Z."/>
            <person name="Fulton C."/>
            <person name="Rokhsar D.S."/>
            <person name="Dawson S.C."/>
        </authorList>
    </citation>
    <scope>NUCLEOTIDE SEQUENCE [LARGE SCALE GENOMIC DNA]</scope>
    <source>
        <strain evidence="2 3">NEG-M</strain>
    </source>
</reference>
<dbReference type="GeneID" id="8852731"/>
<proteinExistence type="predicted"/>
<feature type="compositionally biased region" description="Polar residues" evidence="1">
    <location>
        <begin position="265"/>
        <end position="303"/>
    </location>
</feature>
<dbReference type="Proteomes" id="UP000006671">
    <property type="component" value="Unassembled WGS sequence"/>
</dbReference>
<dbReference type="InParanoid" id="D2UZ75"/>
<organism evidence="3">
    <name type="scientific">Naegleria gruberi</name>
    <name type="common">Amoeba</name>
    <dbReference type="NCBI Taxonomy" id="5762"/>
    <lineage>
        <taxon>Eukaryota</taxon>
        <taxon>Discoba</taxon>
        <taxon>Heterolobosea</taxon>
        <taxon>Tetramitia</taxon>
        <taxon>Eutetramitia</taxon>
        <taxon>Vahlkampfiidae</taxon>
        <taxon>Naegleria</taxon>
    </lineage>
</organism>
<evidence type="ECO:0000313" key="3">
    <source>
        <dbReference type="Proteomes" id="UP000006671"/>
    </source>
</evidence>
<feature type="region of interest" description="Disordered" evidence="1">
    <location>
        <begin position="154"/>
        <end position="174"/>
    </location>
</feature>
<keyword evidence="3" id="KW-1185">Reference proteome</keyword>
<dbReference type="VEuPathDB" id="AmoebaDB:NAEGRDRAFT_45408"/>
<dbReference type="KEGG" id="ngr:NAEGRDRAFT_45408"/>
<feature type="compositionally biased region" description="Polar residues" evidence="1">
    <location>
        <begin position="95"/>
        <end position="104"/>
    </location>
</feature>
<dbReference type="RefSeq" id="XP_002682639.1">
    <property type="nucleotide sequence ID" value="XM_002682593.1"/>
</dbReference>
<dbReference type="EMBL" id="GG738846">
    <property type="protein sequence ID" value="EFC49895.1"/>
    <property type="molecule type" value="Genomic_DNA"/>
</dbReference>